<dbReference type="SUPFAM" id="SSF53335">
    <property type="entry name" value="S-adenosyl-L-methionine-dependent methyltransferases"/>
    <property type="match status" value="1"/>
</dbReference>
<proteinExistence type="predicted"/>
<dbReference type="Gene3D" id="3.40.50.150">
    <property type="entry name" value="Vaccinia Virus protein VP39"/>
    <property type="match status" value="1"/>
</dbReference>
<reference evidence="1" key="1">
    <citation type="submission" date="2019-07" db="EMBL/GenBank/DDBJ databases">
        <title>Genomic Encyclopedia of Type Strains, Phase IV (KMG-IV): sequencing the most valuable type-strain genomes for metagenomic binning, comparative biology and taxonomic classification.</title>
        <authorList>
            <person name="Goeker M."/>
        </authorList>
    </citation>
    <scope>NUCLEOTIDE SEQUENCE</scope>
    <source>
        <strain evidence="1">DSM 44596</strain>
    </source>
</reference>
<comment type="caution">
    <text evidence="1">The sequence shown here is derived from an EMBL/GenBank/DDBJ whole genome shotgun (WGS) entry which is preliminary data.</text>
</comment>
<name>A0A652YLZ9_NOCGL</name>
<organism evidence="1">
    <name type="scientific">Nocardia globerula</name>
    <dbReference type="NCBI Taxonomy" id="1818"/>
    <lineage>
        <taxon>Bacteria</taxon>
        <taxon>Bacillati</taxon>
        <taxon>Actinomycetota</taxon>
        <taxon>Actinomycetes</taxon>
        <taxon>Mycobacteriales</taxon>
        <taxon>Nocardiaceae</taxon>
        <taxon>Nocardia</taxon>
    </lineage>
</organism>
<evidence type="ECO:0000313" key="1">
    <source>
        <dbReference type="EMBL" id="TYQ02896.1"/>
    </source>
</evidence>
<sequence>MTFENDNRVDGIGKMLISSRSLAEYQAMFALTDDDLSVRILDCPSGAADFTSAVSNLGGNVTACDAAYFGNSPDNLATIATSETERGNRYVRAHAEEYEWTFFADPDEHQHVRQHAAHQFAAHIRQHPGHYIPGRLPALPFPDDAFDLVLSSHLLFSYADSLDHAFHLDAITELMRVTSGELRIFPLVAIGSAEPYSQLVELLSELRARGIAGRNVEVDYEFQKGANHMLVCHHES</sequence>
<dbReference type="AlphaFoldDB" id="A0A652YLZ9"/>
<accession>A0A652YLZ9</accession>
<protein>
    <recommendedName>
        <fullName evidence="2">Methyltransferase family protein</fullName>
    </recommendedName>
</protein>
<dbReference type="InterPro" id="IPR029063">
    <property type="entry name" value="SAM-dependent_MTases_sf"/>
</dbReference>
<dbReference type="EMBL" id="VNIQ01000005">
    <property type="protein sequence ID" value="TYQ02896.1"/>
    <property type="molecule type" value="Genomic_DNA"/>
</dbReference>
<gene>
    <name evidence="1" type="ORF">FNL38_10545</name>
</gene>
<evidence type="ECO:0008006" key="2">
    <source>
        <dbReference type="Google" id="ProtNLM"/>
    </source>
</evidence>